<dbReference type="PANTHER" id="PTHR35476:SF3">
    <property type="entry name" value="SMALL RIBOSOMAL SUBUNIT PROTEIN MS75"/>
    <property type="match status" value="1"/>
</dbReference>
<dbReference type="InterPro" id="IPR052851">
    <property type="entry name" value="GCD1_mitochondrial"/>
</dbReference>
<dbReference type="Proteomes" id="UP000006727">
    <property type="component" value="Chromosome 23"/>
</dbReference>
<organism evidence="2 3">
    <name type="scientific">Physcomitrium patens</name>
    <name type="common">Spreading-leaved earth moss</name>
    <name type="synonym">Physcomitrella patens</name>
    <dbReference type="NCBI Taxonomy" id="3218"/>
    <lineage>
        <taxon>Eukaryota</taxon>
        <taxon>Viridiplantae</taxon>
        <taxon>Streptophyta</taxon>
        <taxon>Embryophyta</taxon>
        <taxon>Bryophyta</taxon>
        <taxon>Bryophytina</taxon>
        <taxon>Bryopsida</taxon>
        <taxon>Funariidae</taxon>
        <taxon>Funariales</taxon>
        <taxon>Funariaceae</taxon>
        <taxon>Physcomitrium</taxon>
    </lineage>
</organism>
<keyword evidence="3" id="KW-1185">Reference proteome</keyword>
<dbReference type="EMBL" id="ABEU02000023">
    <property type="status" value="NOT_ANNOTATED_CDS"/>
    <property type="molecule type" value="Genomic_DNA"/>
</dbReference>
<sequence length="263" mass="30025">MLLRCARQLAGIAPEGSFSGLLRGYRQISTGPGCFQKRGGLGDENKDGEGDPDGKPARGKREIISDEEERIWRSFHDNPEPVTIDRLAKEYRIRKQRVHAIIWLKDIEKQEEAAQGSPLDTDIEEYFARIDGTYEAADGERHVKIRRTSPTIKNSAAEDGEGPDWDELSAKEDEMMLHEFERRMSFNKKQIAGMIKTDIVSRRRPPGGWSYLVEELGEKGKRGKRGGKRFVAEPDGSRRGLNELEKEFLKRESLIPRRKMTAR</sequence>
<feature type="region of interest" description="Disordered" evidence="1">
    <location>
        <begin position="33"/>
        <end position="62"/>
    </location>
</feature>
<gene>
    <name evidence="2" type="primary">LOC112275473</name>
</gene>
<reference evidence="2" key="3">
    <citation type="submission" date="2020-12" db="UniProtKB">
        <authorList>
            <consortium name="EnsemblPlants"/>
        </authorList>
    </citation>
    <scope>IDENTIFICATION</scope>
</reference>
<dbReference type="PANTHER" id="PTHR35476">
    <property type="entry name" value="MUCIN-LIKE PROTEIN"/>
    <property type="match status" value="1"/>
</dbReference>
<dbReference type="EnsemblPlants" id="Pp3c23_9160V3.3">
    <property type="protein sequence ID" value="Pp3c23_9160V3.3"/>
    <property type="gene ID" value="Pp3c23_9160"/>
</dbReference>
<protein>
    <submittedName>
        <fullName evidence="2">Uncharacterized protein</fullName>
    </submittedName>
</protein>
<evidence type="ECO:0000313" key="2">
    <source>
        <dbReference type="EnsemblPlants" id="Pp3c23_9160V3.3"/>
    </source>
</evidence>
<evidence type="ECO:0000256" key="1">
    <source>
        <dbReference type="SAM" id="MobiDB-lite"/>
    </source>
</evidence>
<accession>A0A7I4CHP0</accession>
<dbReference type="Pfam" id="PF12298">
    <property type="entry name" value="Bot1p"/>
    <property type="match status" value="1"/>
</dbReference>
<name>A0A7I4CHP0_PHYPA</name>
<feature type="compositionally biased region" description="Basic and acidic residues" evidence="1">
    <location>
        <begin position="40"/>
        <end position="62"/>
    </location>
</feature>
<evidence type="ECO:0000313" key="3">
    <source>
        <dbReference type="Proteomes" id="UP000006727"/>
    </source>
</evidence>
<reference evidence="2 3" key="1">
    <citation type="journal article" date="2008" name="Science">
        <title>The Physcomitrella genome reveals evolutionary insights into the conquest of land by plants.</title>
        <authorList>
            <person name="Rensing S."/>
            <person name="Lang D."/>
            <person name="Zimmer A."/>
            <person name="Terry A."/>
            <person name="Salamov A."/>
            <person name="Shapiro H."/>
            <person name="Nishiyama T."/>
            <person name="Perroud P.-F."/>
            <person name="Lindquist E."/>
            <person name="Kamisugi Y."/>
            <person name="Tanahashi T."/>
            <person name="Sakakibara K."/>
            <person name="Fujita T."/>
            <person name="Oishi K."/>
            <person name="Shin-I T."/>
            <person name="Kuroki Y."/>
            <person name="Toyoda A."/>
            <person name="Suzuki Y."/>
            <person name="Hashimoto A."/>
            <person name="Yamaguchi K."/>
            <person name="Sugano A."/>
            <person name="Kohara Y."/>
            <person name="Fujiyama A."/>
            <person name="Anterola A."/>
            <person name="Aoki S."/>
            <person name="Ashton N."/>
            <person name="Barbazuk W.B."/>
            <person name="Barker E."/>
            <person name="Bennetzen J."/>
            <person name="Bezanilla M."/>
            <person name="Blankenship R."/>
            <person name="Cho S.H."/>
            <person name="Dutcher S."/>
            <person name="Estelle M."/>
            <person name="Fawcett J.A."/>
            <person name="Gundlach H."/>
            <person name="Hanada K."/>
            <person name="Heyl A."/>
            <person name="Hicks K.A."/>
            <person name="Hugh J."/>
            <person name="Lohr M."/>
            <person name="Mayer K."/>
            <person name="Melkozernov A."/>
            <person name="Murata T."/>
            <person name="Nelson D."/>
            <person name="Pils B."/>
            <person name="Prigge M."/>
            <person name="Reiss B."/>
            <person name="Renner T."/>
            <person name="Rombauts S."/>
            <person name="Rushton P."/>
            <person name="Sanderfoot A."/>
            <person name="Schween G."/>
            <person name="Shiu S.-H."/>
            <person name="Stueber K."/>
            <person name="Theodoulou F.L."/>
            <person name="Tu H."/>
            <person name="Van de Peer Y."/>
            <person name="Verrier P.J."/>
            <person name="Waters E."/>
            <person name="Wood A."/>
            <person name="Yang L."/>
            <person name="Cove D."/>
            <person name="Cuming A."/>
            <person name="Hasebe M."/>
            <person name="Lucas S."/>
            <person name="Mishler D.B."/>
            <person name="Reski R."/>
            <person name="Grigoriev I."/>
            <person name="Quatrano R.S."/>
            <person name="Boore J.L."/>
        </authorList>
    </citation>
    <scope>NUCLEOTIDE SEQUENCE [LARGE SCALE GENOMIC DNA]</scope>
    <source>
        <strain evidence="2 3">cv. Gransden 2004</strain>
    </source>
</reference>
<proteinExistence type="predicted"/>
<reference evidence="2 3" key="2">
    <citation type="journal article" date="2018" name="Plant J.">
        <title>The Physcomitrella patens chromosome-scale assembly reveals moss genome structure and evolution.</title>
        <authorList>
            <person name="Lang D."/>
            <person name="Ullrich K.K."/>
            <person name="Murat F."/>
            <person name="Fuchs J."/>
            <person name="Jenkins J."/>
            <person name="Haas F.B."/>
            <person name="Piednoel M."/>
            <person name="Gundlach H."/>
            <person name="Van Bel M."/>
            <person name="Meyberg R."/>
            <person name="Vives C."/>
            <person name="Morata J."/>
            <person name="Symeonidi A."/>
            <person name="Hiss M."/>
            <person name="Muchero W."/>
            <person name="Kamisugi Y."/>
            <person name="Saleh O."/>
            <person name="Blanc G."/>
            <person name="Decker E.L."/>
            <person name="van Gessel N."/>
            <person name="Grimwood J."/>
            <person name="Hayes R.D."/>
            <person name="Graham S.W."/>
            <person name="Gunter L.E."/>
            <person name="McDaniel S.F."/>
            <person name="Hoernstein S.N.W."/>
            <person name="Larsson A."/>
            <person name="Li F.W."/>
            <person name="Perroud P.F."/>
            <person name="Phillips J."/>
            <person name="Ranjan P."/>
            <person name="Rokshar D.S."/>
            <person name="Rothfels C.J."/>
            <person name="Schneider L."/>
            <person name="Shu S."/>
            <person name="Stevenson D.W."/>
            <person name="Thummler F."/>
            <person name="Tillich M."/>
            <person name="Villarreal Aguilar J.C."/>
            <person name="Widiez T."/>
            <person name="Wong G.K."/>
            <person name="Wymore A."/>
            <person name="Zhang Y."/>
            <person name="Zimmer A.D."/>
            <person name="Quatrano R.S."/>
            <person name="Mayer K.F.X."/>
            <person name="Goodstein D."/>
            <person name="Casacuberta J.M."/>
            <person name="Vandepoele K."/>
            <person name="Reski R."/>
            <person name="Cuming A.C."/>
            <person name="Tuskan G.A."/>
            <person name="Maumus F."/>
            <person name="Salse J."/>
            <person name="Schmutz J."/>
            <person name="Rensing S.A."/>
        </authorList>
    </citation>
    <scope>NUCLEOTIDE SEQUENCE [LARGE SCALE GENOMIC DNA]</scope>
    <source>
        <strain evidence="2 3">cv. Gransden 2004</strain>
    </source>
</reference>
<dbReference type="AlphaFoldDB" id="A0A7I4CHP0"/>
<dbReference type="Gramene" id="Pp3c23_9160V3.3">
    <property type="protein sequence ID" value="Pp3c23_9160V3.3"/>
    <property type="gene ID" value="Pp3c23_9160"/>
</dbReference>